<evidence type="ECO:0000313" key="3">
    <source>
        <dbReference type="Proteomes" id="UP001176941"/>
    </source>
</evidence>
<keyword evidence="3" id="KW-1185">Reference proteome</keyword>
<dbReference type="EMBL" id="OX459938">
    <property type="protein sequence ID" value="CAI9160476.1"/>
    <property type="molecule type" value="Genomic_DNA"/>
</dbReference>
<feature type="region of interest" description="Disordered" evidence="1">
    <location>
        <begin position="64"/>
        <end position="185"/>
    </location>
</feature>
<accession>A0ABN8YIP8</accession>
<feature type="region of interest" description="Disordered" evidence="1">
    <location>
        <begin position="1"/>
        <end position="31"/>
    </location>
</feature>
<evidence type="ECO:0000256" key="1">
    <source>
        <dbReference type="SAM" id="MobiDB-lite"/>
    </source>
</evidence>
<dbReference type="Proteomes" id="UP001176941">
    <property type="component" value="Chromosome 2"/>
</dbReference>
<evidence type="ECO:0000313" key="2">
    <source>
        <dbReference type="EMBL" id="CAI9160476.1"/>
    </source>
</evidence>
<feature type="compositionally biased region" description="Polar residues" evidence="1">
    <location>
        <begin position="1"/>
        <end position="11"/>
    </location>
</feature>
<sequence length="272" mass="29832">MMVDITENSLQAPEEQSGAQVSQHISRAPPPLRRRPEFHLCPTFSPECLFSRINSIRALPWQTSRPIPLPRQERRQRPAPAPGDPSIFPARRERHLGAEERAPSLREGKERAAGSSLVAVPTRRRGGGLPGRLPVTYGRHLQAEPGRAGPAGQRVAEFADSKARRRRRAPRSAHERSPALPVHVAAPRPRSTPALVATAPPNPGTAPRGLPLPAADLQAALCPRAGESCAAARGRHLKATRSLQTPPRPLSYLRRRWLNGKSYGPIMVQCQW</sequence>
<name>A0ABN8YIP8_RANTA</name>
<organism evidence="2 3">
    <name type="scientific">Rangifer tarandus platyrhynchus</name>
    <name type="common">Svalbard reindeer</name>
    <dbReference type="NCBI Taxonomy" id="3082113"/>
    <lineage>
        <taxon>Eukaryota</taxon>
        <taxon>Metazoa</taxon>
        <taxon>Chordata</taxon>
        <taxon>Craniata</taxon>
        <taxon>Vertebrata</taxon>
        <taxon>Euteleostomi</taxon>
        <taxon>Mammalia</taxon>
        <taxon>Eutheria</taxon>
        <taxon>Laurasiatheria</taxon>
        <taxon>Artiodactyla</taxon>
        <taxon>Ruminantia</taxon>
        <taxon>Pecora</taxon>
        <taxon>Cervidae</taxon>
        <taxon>Odocoileinae</taxon>
        <taxon>Rangifer</taxon>
    </lineage>
</organism>
<gene>
    <name evidence="2" type="ORF">MRATA1EN1_LOCUS9438</name>
</gene>
<protein>
    <submittedName>
        <fullName evidence="2">Uncharacterized protein</fullName>
    </submittedName>
</protein>
<reference evidence="2" key="1">
    <citation type="submission" date="2023-04" db="EMBL/GenBank/DDBJ databases">
        <authorList>
            <consortium name="ELIXIR-Norway"/>
        </authorList>
    </citation>
    <scope>NUCLEOTIDE SEQUENCE [LARGE SCALE GENOMIC DNA]</scope>
</reference>
<feature type="compositionally biased region" description="Basic and acidic residues" evidence="1">
    <location>
        <begin position="95"/>
        <end position="112"/>
    </location>
</feature>
<proteinExistence type="predicted"/>